<proteinExistence type="predicted"/>
<keyword evidence="2" id="KW-1185">Reference proteome</keyword>
<name>A0A0D0IRJ3_9BACT</name>
<dbReference type="STRING" id="1602171.ST44_11460"/>
<evidence type="ECO:0000313" key="1">
    <source>
        <dbReference type="EMBL" id="KIP60416.1"/>
    </source>
</evidence>
<dbReference type="AlphaFoldDB" id="A0A0D0IRJ3"/>
<organism evidence="1 2">
    <name type="scientific">Prevotella pectinovora</name>
    <dbReference type="NCBI Taxonomy" id="1602169"/>
    <lineage>
        <taxon>Bacteria</taxon>
        <taxon>Pseudomonadati</taxon>
        <taxon>Bacteroidota</taxon>
        <taxon>Bacteroidia</taxon>
        <taxon>Bacteroidales</taxon>
        <taxon>Prevotellaceae</taxon>
        <taxon>Prevotella</taxon>
    </lineage>
</organism>
<evidence type="ECO:0000313" key="2">
    <source>
        <dbReference type="Proteomes" id="UP000032046"/>
    </source>
</evidence>
<dbReference type="Proteomes" id="UP000032046">
    <property type="component" value="Unassembled WGS sequence"/>
</dbReference>
<protein>
    <submittedName>
        <fullName evidence="1">Uncharacterized protein</fullName>
    </submittedName>
</protein>
<gene>
    <name evidence="1" type="ORF">ST44_11460</name>
</gene>
<reference evidence="1 2" key="1">
    <citation type="submission" date="2015-01" db="EMBL/GenBank/DDBJ databases">
        <title>Comparative genomics of non-oral Prevotella species.</title>
        <authorList>
            <person name="Accetto T."/>
            <person name="Nograsek B."/>
            <person name="Avgustin G."/>
        </authorList>
    </citation>
    <scope>NUCLEOTIDE SEQUENCE [LARGE SCALE GENOMIC DNA]</scope>
    <source>
        <strain evidence="1 2">P5-119</strain>
    </source>
</reference>
<comment type="caution">
    <text evidence="1">The sequence shown here is derived from an EMBL/GenBank/DDBJ whole genome shotgun (WGS) entry which is preliminary data.</text>
</comment>
<dbReference type="EMBL" id="JXQK01000081">
    <property type="protein sequence ID" value="KIP60416.1"/>
    <property type="molecule type" value="Genomic_DNA"/>
</dbReference>
<accession>A0A0D0IRJ3</accession>
<sequence>MIFCKHLPTLPFQNHGMVYLKSNAVKRQTSLNGSPVSDTKIIGILLYAEEYGNRDADYN</sequence>